<protein>
    <submittedName>
        <fullName evidence="4">ShTK domain protein</fullName>
    </submittedName>
</protein>
<dbReference type="PROSITE" id="PS51670">
    <property type="entry name" value="SHKT"/>
    <property type="match status" value="1"/>
</dbReference>
<keyword evidence="6" id="KW-1185">Reference proteome</keyword>
<organism evidence="4 6">
    <name type="scientific">Teladorsagia circumcincta</name>
    <name type="common">Brown stomach worm</name>
    <name type="synonym">Ostertagia circumcincta</name>
    <dbReference type="NCBI Taxonomy" id="45464"/>
    <lineage>
        <taxon>Eukaryota</taxon>
        <taxon>Metazoa</taxon>
        <taxon>Ecdysozoa</taxon>
        <taxon>Nematoda</taxon>
        <taxon>Chromadorea</taxon>
        <taxon>Rhabditida</taxon>
        <taxon>Rhabditina</taxon>
        <taxon>Rhabditomorpha</taxon>
        <taxon>Strongyloidea</taxon>
        <taxon>Trichostrongylidae</taxon>
        <taxon>Teladorsagia</taxon>
    </lineage>
</organism>
<dbReference type="InterPro" id="IPR003582">
    <property type="entry name" value="ShKT_dom"/>
</dbReference>
<feature type="chain" id="PRO_5013517210" evidence="2">
    <location>
        <begin position="17"/>
        <end position="65"/>
    </location>
</feature>
<feature type="signal peptide" evidence="2">
    <location>
        <begin position="1"/>
        <end position="16"/>
    </location>
</feature>
<dbReference type="SMART" id="SM00254">
    <property type="entry name" value="ShKT"/>
    <property type="match status" value="1"/>
</dbReference>
<evidence type="ECO:0000256" key="2">
    <source>
        <dbReference type="SAM" id="SignalP"/>
    </source>
</evidence>
<dbReference type="Pfam" id="PF01549">
    <property type="entry name" value="ShK"/>
    <property type="match status" value="1"/>
</dbReference>
<comment type="caution">
    <text evidence="1">Lacks conserved residue(s) required for the propagation of feature annotation.</text>
</comment>
<reference evidence="4 6" key="1">
    <citation type="submission" date="2015-09" db="EMBL/GenBank/DDBJ databases">
        <title>Draft genome of the parasitic nematode Teladorsagia circumcincta isolate WARC Sus (inbred).</title>
        <authorList>
            <person name="Mitreva M."/>
        </authorList>
    </citation>
    <scope>NUCLEOTIDE SEQUENCE [LARGE SCALE GENOMIC DNA]</scope>
    <source>
        <strain evidence="4 6">S</strain>
    </source>
</reference>
<evidence type="ECO:0000313" key="4">
    <source>
        <dbReference type="EMBL" id="PIO54842.1"/>
    </source>
</evidence>
<sequence>MFFYLLCAMLIINAFARDDVPLEECKDRGNERYCNSHKASGRCESENYKFIMKTNCRKTCNLCDQ</sequence>
<evidence type="ECO:0000259" key="3">
    <source>
        <dbReference type="PROSITE" id="PS51670"/>
    </source>
</evidence>
<dbReference type="OrthoDB" id="5877654at2759"/>
<accession>A0A2G9TBC4</accession>
<proteinExistence type="predicted"/>
<dbReference type="Gene3D" id="1.10.10.1940">
    <property type="match status" value="1"/>
</dbReference>
<keyword evidence="2" id="KW-0732">Signal</keyword>
<dbReference type="EMBL" id="KZ349357">
    <property type="protein sequence ID" value="PIO65040.1"/>
    <property type="molecule type" value="Genomic_DNA"/>
</dbReference>
<dbReference type="Proteomes" id="UP000230423">
    <property type="component" value="Unassembled WGS sequence"/>
</dbReference>
<feature type="domain" description="ShKT" evidence="3">
    <location>
        <begin position="25"/>
        <end position="63"/>
    </location>
</feature>
<evidence type="ECO:0000313" key="5">
    <source>
        <dbReference type="EMBL" id="PIO65040.1"/>
    </source>
</evidence>
<dbReference type="AlphaFoldDB" id="A0A2G9TBC4"/>
<dbReference type="EMBL" id="KZ391859">
    <property type="protein sequence ID" value="PIO54842.1"/>
    <property type="molecule type" value="Genomic_DNA"/>
</dbReference>
<name>A0A2G9TBC4_TELCI</name>
<gene>
    <name evidence="5" type="ORF">TELCIR_13309</name>
    <name evidence="4" type="ORF">TELCIR_23783</name>
</gene>
<evidence type="ECO:0000256" key="1">
    <source>
        <dbReference type="PROSITE-ProRule" id="PRU01005"/>
    </source>
</evidence>
<evidence type="ECO:0000313" key="6">
    <source>
        <dbReference type="Proteomes" id="UP000230423"/>
    </source>
</evidence>